<evidence type="ECO:0000259" key="4">
    <source>
        <dbReference type="Pfam" id="PF13407"/>
    </source>
</evidence>
<reference evidence="5 6" key="1">
    <citation type="submission" date="2019-08" db="EMBL/GenBank/DDBJ databases">
        <authorList>
            <person name="Peeters C."/>
        </authorList>
    </citation>
    <scope>NUCLEOTIDE SEQUENCE [LARGE SCALE GENOMIC DNA]</scope>
    <source>
        <strain evidence="5 6">LMG 30175</strain>
    </source>
</reference>
<dbReference type="InterPro" id="IPR028082">
    <property type="entry name" value="Peripla_BP_I"/>
</dbReference>
<dbReference type="PROSITE" id="PS51257">
    <property type="entry name" value="PROKAR_LIPOPROTEIN"/>
    <property type="match status" value="1"/>
</dbReference>
<dbReference type="InterPro" id="IPR025997">
    <property type="entry name" value="SBP_2_dom"/>
</dbReference>
<keyword evidence="6" id="KW-1185">Reference proteome</keyword>
<evidence type="ECO:0000256" key="2">
    <source>
        <dbReference type="ARBA" id="ARBA00007639"/>
    </source>
</evidence>
<dbReference type="AlphaFoldDB" id="A0A5E4WFZ8"/>
<dbReference type="Pfam" id="PF13407">
    <property type="entry name" value="Peripla_BP_4"/>
    <property type="match status" value="1"/>
</dbReference>
<dbReference type="GO" id="GO:0030246">
    <property type="term" value="F:carbohydrate binding"/>
    <property type="evidence" value="ECO:0007669"/>
    <property type="project" value="TreeGrafter"/>
</dbReference>
<dbReference type="Proteomes" id="UP000414233">
    <property type="component" value="Unassembled WGS sequence"/>
</dbReference>
<accession>A0A5E4WFZ8</accession>
<dbReference type="EMBL" id="CABPRZ010000013">
    <property type="protein sequence ID" value="VVE23043.1"/>
    <property type="molecule type" value="Genomic_DNA"/>
</dbReference>
<evidence type="ECO:0000313" key="6">
    <source>
        <dbReference type="Proteomes" id="UP000414233"/>
    </source>
</evidence>
<proteinExistence type="inferred from homology"/>
<feature type="signal peptide" evidence="3">
    <location>
        <begin position="1"/>
        <end position="25"/>
    </location>
</feature>
<sequence>MSRYLKALATALLLMAACVPLTASAEAKYRVVIMPKLVGISYYDAVKEGIDEAAGELPQMQVIWSGPSQNQVEKQIEMIEKIIPTRPDVIAVAANDPVAIAPVLKKARAAGIHVMSWDGDTKFREFFVNLVNFDEFGKQIVEAMKDEVGPNGEIAIVTTSFAAPNQSSWIQAIKRHIYLKYPGLKLVDIRPAGESTEESYRITQDYLKAYPSLKGIIALGVPNLPGVAKAVKDAGVAGKIAVVGNSTPNLMRNYLKDGTVKTVVLWNARDHGYLTTYCAYRMATGALKPGVAIKAGRLGTFMPVKDAFNMQIALPVMIFTKENVDKYHF</sequence>
<dbReference type="RefSeq" id="WP_224788802.1">
    <property type="nucleotide sequence ID" value="NZ_CABPRZ010000013.1"/>
</dbReference>
<dbReference type="InterPro" id="IPR050555">
    <property type="entry name" value="Bact_Solute-Bind_Prot2"/>
</dbReference>
<evidence type="ECO:0000256" key="1">
    <source>
        <dbReference type="ARBA" id="ARBA00004418"/>
    </source>
</evidence>
<feature type="domain" description="Periplasmic binding protein" evidence="4">
    <location>
        <begin position="31"/>
        <end position="285"/>
    </location>
</feature>
<dbReference type="GO" id="GO:0030288">
    <property type="term" value="C:outer membrane-bounded periplasmic space"/>
    <property type="evidence" value="ECO:0007669"/>
    <property type="project" value="TreeGrafter"/>
</dbReference>
<name>A0A5E4WFZ8_9BURK</name>
<dbReference type="PANTHER" id="PTHR30036:SF8">
    <property type="entry name" value="ABC-TYPE SUGAR TRANSPORT SYSTEM PERIPLASMIC COMPONENT-LIKE PROTEIN"/>
    <property type="match status" value="1"/>
</dbReference>
<comment type="subcellular location">
    <subcellularLocation>
        <location evidence="1">Periplasm</location>
    </subcellularLocation>
</comment>
<dbReference type="SUPFAM" id="SSF53822">
    <property type="entry name" value="Periplasmic binding protein-like I"/>
    <property type="match status" value="1"/>
</dbReference>
<protein>
    <submittedName>
        <fullName evidence="5">Autoinducer 2-binding protein LsrB</fullName>
    </submittedName>
</protein>
<feature type="chain" id="PRO_5022704697" evidence="3">
    <location>
        <begin position="26"/>
        <end position="329"/>
    </location>
</feature>
<evidence type="ECO:0000256" key="3">
    <source>
        <dbReference type="SAM" id="SignalP"/>
    </source>
</evidence>
<dbReference type="Gene3D" id="3.40.50.2300">
    <property type="match status" value="2"/>
</dbReference>
<dbReference type="PANTHER" id="PTHR30036">
    <property type="entry name" value="D-XYLOSE-BINDING PERIPLASMIC PROTEIN"/>
    <property type="match status" value="1"/>
</dbReference>
<organism evidence="5 6">
    <name type="scientific">Pandoraea terrae</name>
    <dbReference type="NCBI Taxonomy" id="1537710"/>
    <lineage>
        <taxon>Bacteria</taxon>
        <taxon>Pseudomonadati</taxon>
        <taxon>Pseudomonadota</taxon>
        <taxon>Betaproteobacteria</taxon>
        <taxon>Burkholderiales</taxon>
        <taxon>Burkholderiaceae</taxon>
        <taxon>Pandoraea</taxon>
    </lineage>
</organism>
<gene>
    <name evidence="5" type="primary">lsrB</name>
    <name evidence="5" type="ORF">PTE30175_03157</name>
</gene>
<comment type="similarity">
    <text evidence="2">Belongs to the bacterial solute-binding protein 2 family.</text>
</comment>
<keyword evidence="3" id="KW-0732">Signal</keyword>
<evidence type="ECO:0000313" key="5">
    <source>
        <dbReference type="EMBL" id="VVE23043.1"/>
    </source>
</evidence>